<feature type="transmembrane region" description="Helical" evidence="1">
    <location>
        <begin position="70"/>
        <end position="92"/>
    </location>
</feature>
<feature type="transmembrane region" description="Helical" evidence="1">
    <location>
        <begin position="42"/>
        <end position="64"/>
    </location>
</feature>
<keyword evidence="1" id="KW-0812">Transmembrane</keyword>
<evidence type="ECO:0000313" key="3">
    <source>
        <dbReference type="Proteomes" id="UP001501323"/>
    </source>
</evidence>
<comment type="caution">
    <text evidence="2">The sequence shown here is derived from an EMBL/GenBank/DDBJ whole genome shotgun (WGS) entry which is preliminary data.</text>
</comment>
<keyword evidence="3" id="KW-1185">Reference proteome</keyword>
<name>A0ABP9E7U7_9GAMM</name>
<organism evidence="2 3">
    <name type="scientific">Luteimonas vadosa</name>
    <dbReference type="NCBI Taxonomy" id="1165507"/>
    <lineage>
        <taxon>Bacteria</taxon>
        <taxon>Pseudomonadati</taxon>
        <taxon>Pseudomonadota</taxon>
        <taxon>Gammaproteobacteria</taxon>
        <taxon>Lysobacterales</taxon>
        <taxon>Lysobacteraceae</taxon>
        <taxon>Luteimonas</taxon>
    </lineage>
</organism>
<gene>
    <name evidence="2" type="ORF">GCM10023332_24370</name>
</gene>
<evidence type="ECO:0000256" key="1">
    <source>
        <dbReference type="SAM" id="Phobius"/>
    </source>
</evidence>
<reference evidence="3" key="1">
    <citation type="journal article" date="2019" name="Int. J. Syst. Evol. Microbiol.">
        <title>The Global Catalogue of Microorganisms (GCM) 10K type strain sequencing project: providing services to taxonomists for standard genome sequencing and annotation.</title>
        <authorList>
            <consortium name="The Broad Institute Genomics Platform"/>
            <consortium name="The Broad Institute Genome Sequencing Center for Infectious Disease"/>
            <person name="Wu L."/>
            <person name="Ma J."/>
        </authorList>
    </citation>
    <scope>NUCLEOTIDE SEQUENCE [LARGE SCALE GENOMIC DNA]</scope>
    <source>
        <strain evidence="3">JCM 18392</strain>
    </source>
</reference>
<protein>
    <submittedName>
        <fullName evidence="2">Uncharacterized protein</fullName>
    </submittedName>
</protein>
<keyword evidence="1" id="KW-1133">Transmembrane helix</keyword>
<proteinExistence type="predicted"/>
<accession>A0ABP9E7U7</accession>
<keyword evidence="1" id="KW-0472">Membrane</keyword>
<dbReference type="EMBL" id="BAABJY010000007">
    <property type="protein sequence ID" value="GAA4871048.1"/>
    <property type="molecule type" value="Genomic_DNA"/>
</dbReference>
<evidence type="ECO:0000313" key="2">
    <source>
        <dbReference type="EMBL" id="GAA4871048.1"/>
    </source>
</evidence>
<dbReference type="Proteomes" id="UP001501323">
    <property type="component" value="Unassembled WGS sequence"/>
</dbReference>
<sequence length="120" mass="13851">MTTQTDPFFEGLEEELAPYTDEQVDSMLSATESDLRYRSEIWLLYALAVILPISVVLFGMYLLNEFQLGGIARIIGFIAILGMMWGAIRLLNRFTARYARWRYQSSFLRQLAQVRSNSGR</sequence>
<dbReference type="RefSeq" id="WP_345295827.1">
    <property type="nucleotide sequence ID" value="NZ_BAABJY010000007.1"/>
</dbReference>